<keyword evidence="4" id="KW-1185">Reference proteome</keyword>
<dbReference type="Gene3D" id="3.20.20.70">
    <property type="entry name" value="Aldolase class I"/>
    <property type="match status" value="1"/>
</dbReference>
<dbReference type="SUPFAM" id="SSF51445">
    <property type="entry name" value="(Trans)glycosidases"/>
    <property type="match status" value="1"/>
</dbReference>
<proteinExistence type="predicted"/>
<feature type="signal peptide" evidence="1">
    <location>
        <begin position="1"/>
        <end position="35"/>
    </location>
</feature>
<dbReference type="InterPro" id="IPR017853">
    <property type="entry name" value="GH"/>
</dbReference>
<evidence type="ECO:0000259" key="2">
    <source>
        <dbReference type="Pfam" id="PF03537"/>
    </source>
</evidence>
<dbReference type="InterPro" id="IPR013785">
    <property type="entry name" value="Aldolase_TIM"/>
</dbReference>
<evidence type="ECO:0000313" key="4">
    <source>
        <dbReference type="Proteomes" id="UP000324965"/>
    </source>
</evidence>
<keyword evidence="1" id="KW-0732">Signal</keyword>
<dbReference type="Proteomes" id="UP000324965">
    <property type="component" value="Unassembled WGS sequence"/>
</dbReference>
<dbReference type="OrthoDB" id="319933at2"/>
<sequence>MSTTRRIRPRPRAVGRGAAAAVTAALVGAAGLVSAGTTATAATTTTVAGTATATTTTAAAAVTPPPVNADFDYQIGTPYTPASGVKVVSRDHTASPVAGLYNICYVNAFQAQPGTESEWGDLLLRDAQGKVVYDPDWDEAFLDIRTAAKRQRIADKVNAWTDDCAAKGFNAVEPDNLDSFTRTSLLSEANAKAFVKLLSAHAHDKGLAIGQKNTPQLSTARSETGLDFAVAEECGEWEECGDYTEGYGDNVIAIEYKKAAFDAACTQWGKRLSIVLRDVYVTAPGSGTYVRKSC</sequence>
<reference evidence="3 4" key="1">
    <citation type="submission" date="2019-05" db="EMBL/GenBank/DDBJ databases">
        <authorList>
            <person name="Hariharan J."/>
            <person name="Choudoir M.J."/>
            <person name="Diebold P."/>
            <person name="Panke-Buisse K."/>
            <person name="Buckley D.H."/>
        </authorList>
    </citation>
    <scope>NUCLEOTIDE SEQUENCE [LARGE SCALE GENOMIC DNA]</scope>
    <source>
        <strain evidence="3 4">SUN51</strain>
    </source>
</reference>
<dbReference type="EMBL" id="VDFC01000012">
    <property type="protein sequence ID" value="KAA0941885.1"/>
    <property type="molecule type" value="Genomic_DNA"/>
</dbReference>
<evidence type="ECO:0000256" key="1">
    <source>
        <dbReference type="SAM" id="SignalP"/>
    </source>
</evidence>
<comment type="caution">
    <text evidence="3">The sequence shown here is derived from an EMBL/GenBank/DDBJ whole genome shotgun (WGS) entry which is preliminary data.</text>
</comment>
<dbReference type="PANTHER" id="PTHR35273:SF2">
    <property type="entry name" value="ALPHA-GALACTOSIDASE"/>
    <property type="match status" value="1"/>
</dbReference>
<dbReference type="PANTHER" id="PTHR35273">
    <property type="entry name" value="ALPHA-1,4 POLYGALACTOSAMINIDASE, PUTATIVE (AFU_ORTHOLOGUE AFUA_3G07890)-RELATED"/>
    <property type="match status" value="1"/>
</dbReference>
<feature type="domain" description="Glycoside-hydrolase family GH114 TIM-barrel" evidence="2">
    <location>
        <begin position="71"/>
        <end position="281"/>
    </location>
</feature>
<protein>
    <submittedName>
        <fullName evidence="3">Endo alpha-1,4 polygalactosaminidase</fullName>
    </submittedName>
</protein>
<gene>
    <name evidence="3" type="ORF">FGF04_04400</name>
</gene>
<feature type="chain" id="PRO_5039012073" evidence="1">
    <location>
        <begin position="36"/>
        <end position="294"/>
    </location>
</feature>
<dbReference type="RefSeq" id="WP_149509884.1">
    <property type="nucleotide sequence ID" value="NZ_VDFC01000012.1"/>
</dbReference>
<dbReference type="Pfam" id="PF03537">
    <property type="entry name" value="Glyco_hydro_114"/>
    <property type="match status" value="1"/>
</dbReference>
<dbReference type="AlphaFoldDB" id="A0A5B0BM95"/>
<organism evidence="3 4">
    <name type="scientific">Streptomyces apricus</name>
    <dbReference type="NCBI Taxonomy" id="1828112"/>
    <lineage>
        <taxon>Bacteria</taxon>
        <taxon>Bacillati</taxon>
        <taxon>Actinomycetota</taxon>
        <taxon>Actinomycetes</taxon>
        <taxon>Kitasatosporales</taxon>
        <taxon>Streptomycetaceae</taxon>
        <taxon>Streptomyces</taxon>
    </lineage>
</organism>
<dbReference type="InterPro" id="IPR004352">
    <property type="entry name" value="GH114_TIM-barrel"/>
</dbReference>
<evidence type="ECO:0000313" key="3">
    <source>
        <dbReference type="EMBL" id="KAA0941885.1"/>
    </source>
</evidence>
<accession>A0A5B0BM95</accession>
<name>A0A5B0BM95_9ACTN</name>